<dbReference type="RefSeq" id="WP_091740483.1">
    <property type="nucleotide sequence ID" value="NZ_FNNQ01000010.1"/>
</dbReference>
<evidence type="ECO:0000313" key="7">
    <source>
        <dbReference type="Proteomes" id="UP000198534"/>
    </source>
</evidence>
<dbReference type="InterPro" id="IPR003593">
    <property type="entry name" value="AAA+_ATPase"/>
</dbReference>
<dbReference type="InterPro" id="IPR027417">
    <property type="entry name" value="P-loop_NTPase"/>
</dbReference>
<keyword evidence="2" id="KW-0547">Nucleotide-binding</keyword>
<keyword evidence="3 6" id="KW-0067">ATP-binding</keyword>
<proteinExistence type="predicted"/>
<dbReference type="SUPFAM" id="SSF52540">
    <property type="entry name" value="P-loop containing nucleoside triphosphate hydrolases"/>
    <property type="match status" value="1"/>
</dbReference>
<keyword evidence="1" id="KW-0813">Transport</keyword>
<evidence type="ECO:0000256" key="2">
    <source>
        <dbReference type="ARBA" id="ARBA00022741"/>
    </source>
</evidence>
<dbReference type="Gene3D" id="3.40.50.300">
    <property type="entry name" value="P-loop containing nucleotide triphosphate hydrolases"/>
    <property type="match status" value="1"/>
</dbReference>
<dbReference type="GO" id="GO:0005524">
    <property type="term" value="F:ATP binding"/>
    <property type="evidence" value="ECO:0007669"/>
    <property type="project" value="UniProtKB-KW"/>
</dbReference>
<protein>
    <submittedName>
        <fullName evidence="6">Iron complex transport system ATP-binding protein</fullName>
    </submittedName>
</protein>
<evidence type="ECO:0000256" key="4">
    <source>
        <dbReference type="ARBA" id="ARBA00022967"/>
    </source>
</evidence>
<gene>
    <name evidence="6" type="ORF">SAMN05444487_11071</name>
</gene>
<keyword evidence="4" id="KW-1278">Translocase</keyword>
<evidence type="ECO:0000313" key="6">
    <source>
        <dbReference type="EMBL" id="SDX10718.1"/>
    </source>
</evidence>
<dbReference type="InterPro" id="IPR017871">
    <property type="entry name" value="ABC_transporter-like_CS"/>
</dbReference>
<dbReference type="FunFam" id="3.40.50.300:FF:000134">
    <property type="entry name" value="Iron-enterobactin ABC transporter ATP-binding protein"/>
    <property type="match status" value="1"/>
</dbReference>
<keyword evidence="7" id="KW-1185">Reference proteome</keyword>
<dbReference type="SMART" id="SM00382">
    <property type="entry name" value="AAA"/>
    <property type="match status" value="1"/>
</dbReference>
<evidence type="ECO:0000259" key="5">
    <source>
        <dbReference type="PROSITE" id="PS50893"/>
    </source>
</evidence>
<dbReference type="AlphaFoldDB" id="A0A1H2Z139"/>
<dbReference type="Proteomes" id="UP000198534">
    <property type="component" value="Unassembled WGS sequence"/>
</dbReference>
<dbReference type="OrthoDB" id="9787851at2"/>
<name>A0A1H2Z139_9BACL</name>
<dbReference type="EMBL" id="FNNQ01000010">
    <property type="protein sequence ID" value="SDX10718.1"/>
    <property type="molecule type" value="Genomic_DNA"/>
</dbReference>
<accession>A0A1H2Z139</accession>
<dbReference type="CDD" id="cd03214">
    <property type="entry name" value="ABC_Iron-Siderophores_B12_Hemin"/>
    <property type="match status" value="1"/>
</dbReference>
<organism evidence="6 7">
    <name type="scientific">Marininema mesophilum</name>
    <dbReference type="NCBI Taxonomy" id="1048340"/>
    <lineage>
        <taxon>Bacteria</taxon>
        <taxon>Bacillati</taxon>
        <taxon>Bacillota</taxon>
        <taxon>Bacilli</taxon>
        <taxon>Bacillales</taxon>
        <taxon>Thermoactinomycetaceae</taxon>
        <taxon>Marininema</taxon>
    </lineage>
</organism>
<dbReference type="PANTHER" id="PTHR42794">
    <property type="entry name" value="HEMIN IMPORT ATP-BINDING PROTEIN HMUV"/>
    <property type="match status" value="1"/>
</dbReference>
<dbReference type="PANTHER" id="PTHR42794:SF1">
    <property type="entry name" value="HEMIN IMPORT ATP-BINDING PROTEIN HMUV"/>
    <property type="match status" value="1"/>
</dbReference>
<feature type="domain" description="ABC transporter" evidence="5">
    <location>
        <begin position="2"/>
        <end position="238"/>
    </location>
</feature>
<dbReference type="InterPro" id="IPR003439">
    <property type="entry name" value="ABC_transporter-like_ATP-bd"/>
</dbReference>
<dbReference type="PROSITE" id="PS50893">
    <property type="entry name" value="ABC_TRANSPORTER_2"/>
    <property type="match status" value="1"/>
</dbReference>
<evidence type="ECO:0000256" key="3">
    <source>
        <dbReference type="ARBA" id="ARBA00022840"/>
    </source>
</evidence>
<sequence>MLKAKALKKAYQGQAVLHGVDLEIKRGEILGLLGPNGSGKTTLVRLLCGEEPPDEGVVSVEGRALDECSPRSRAKKMAVLPQEGLPNVPFTVEEVVMMGRHPHQGIWPWTGYGDRRTVERVLTDTHLLEDRRRPVGLLSGGERQRVAIAKAMAQEPELLFLDEPTTYLDIAHQIAVLDHIKRWQRECGLAVLVVFHDLNLAAQYCDRLAIMKEGAILHTGTPKEVIKGSIIHEVYGVEPLIIHHPVSHVPQVILQSGESPQGELSATVMSM</sequence>
<dbReference type="STRING" id="1048340.SAMN05444487_11071"/>
<reference evidence="6 7" key="1">
    <citation type="submission" date="2016-10" db="EMBL/GenBank/DDBJ databases">
        <authorList>
            <person name="de Groot N.N."/>
        </authorList>
    </citation>
    <scope>NUCLEOTIDE SEQUENCE [LARGE SCALE GENOMIC DNA]</scope>
    <source>
        <strain evidence="6 7">DSM 45610</strain>
    </source>
</reference>
<dbReference type="PROSITE" id="PS00211">
    <property type="entry name" value="ABC_TRANSPORTER_1"/>
    <property type="match status" value="1"/>
</dbReference>
<evidence type="ECO:0000256" key="1">
    <source>
        <dbReference type="ARBA" id="ARBA00022448"/>
    </source>
</evidence>
<dbReference type="GO" id="GO:0016887">
    <property type="term" value="F:ATP hydrolysis activity"/>
    <property type="evidence" value="ECO:0007669"/>
    <property type="project" value="InterPro"/>
</dbReference>
<dbReference type="Pfam" id="PF00005">
    <property type="entry name" value="ABC_tran"/>
    <property type="match status" value="1"/>
</dbReference>